<comment type="caution">
    <text evidence="1">The sequence shown here is derived from an EMBL/GenBank/DDBJ whole genome shotgun (WGS) entry which is preliminary data.</text>
</comment>
<evidence type="ECO:0000313" key="2">
    <source>
        <dbReference type="Proteomes" id="UP001151760"/>
    </source>
</evidence>
<keyword evidence="2" id="KW-1185">Reference proteome</keyword>
<protein>
    <submittedName>
        <fullName evidence="1">Uncharacterized protein</fullName>
    </submittedName>
</protein>
<organism evidence="1 2">
    <name type="scientific">Tanacetum coccineum</name>
    <dbReference type="NCBI Taxonomy" id="301880"/>
    <lineage>
        <taxon>Eukaryota</taxon>
        <taxon>Viridiplantae</taxon>
        <taxon>Streptophyta</taxon>
        <taxon>Embryophyta</taxon>
        <taxon>Tracheophyta</taxon>
        <taxon>Spermatophyta</taxon>
        <taxon>Magnoliopsida</taxon>
        <taxon>eudicotyledons</taxon>
        <taxon>Gunneridae</taxon>
        <taxon>Pentapetalae</taxon>
        <taxon>asterids</taxon>
        <taxon>campanulids</taxon>
        <taxon>Asterales</taxon>
        <taxon>Asteraceae</taxon>
        <taxon>Asteroideae</taxon>
        <taxon>Anthemideae</taxon>
        <taxon>Anthemidinae</taxon>
        <taxon>Tanacetum</taxon>
    </lineage>
</organism>
<accession>A0ABQ5HDU4</accession>
<name>A0ABQ5HDU4_9ASTR</name>
<gene>
    <name evidence="1" type="ORF">Tco_1067336</name>
</gene>
<dbReference type="Proteomes" id="UP001151760">
    <property type="component" value="Unassembled WGS sequence"/>
</dbReference>
<reference evidence="1" key="2">
    <citation type="submission" date="2022-01" db="EMBL/GenBank/DDBJ databases">
        <authorList>
            <person name="Yamashiro T."/>
            <person name="Shiraishi A."/>
            <person name="Satake H."/>
            <person name="Nakayama K."/>
        </authorList>
    </citation>
    <scope>NUCLEOTIDE SEQUENCE</scope>
</reference>
<evidence type="ECO:0000313" key="1">
    <source>
        <dbReference type="EMBL" id="GJT85619.1"/>
    </source>
</evidence>
<proteinExistence type="predicted"/>
<dbReference type="EMBL" id="BQNB010019468">
    <property type="protein sequence ID" value="GJT85619.1"/>
    <property type="molecule type" value="Genomic_DNA"/>
</dbReference>
<reference evidence="1" key="1">
    <citation type="journal article" date="2022" name="Int. J. Mol. Sci.">
        <title>Draft Genome of Tanacetum Coccineum: Genomic Comparison of Closely Related Tanacetum-Family Plants.</title>
        <authorList>
            <person name="Yamashiro T."/>
            <person name="Shiraishi A."/>
            <person name="Nakayama K."/>
            <person name="Satake H."/>
        </authorList>
    </citation>
    <scope>NUCLEOTIDE SEQUENCE</scope>
</reference>
<sequence>MNVFVRIDFGSTIELVSFDESQVVTFNGEFVCDFRNDDYGTRSRSDNTVDSPHGFIIHGIIISKNIKEVTKIIDVENWQIDNSRVLMWIVLCSNGTLLFRRRSLRFRVRSGSGNGSTSSELEARVCIQGRICLGQFARKLYGDLKRGIVKNYF</sequence>